<evidence type="ECO:0000313" key="2">
    <source>
        <dbReference type="Proteomes" id="UP000221243"/>
    </source>
</evidence>
<dbReference type="OrthoDB" id="30327at10239"/>
<organism evidence="1 2">
    <name type="scientific">Vibrio phage pTD1</name>
    <dbReference type="NCBI Taxonomy" id="1938577"/>
    <lineage>
        <taxon>Viruses</taxon>
        <taxon>Duplodnaviria</taxon>
        <taxon>Heunggongvirae</taxon>
        <taxon>Uroviricota</taxon>
        <taxon>Caudoviricetes</taxon>
        <taxon>Chimalliviridae</taxon>
        <taxon>Gorgonvirinae</taxon>
        <taxon>Tidunavirus</taxon>
        <taxon>Tidunavirus pTD1</taxon>
    </lineage>
</organism>
<dbReference type="KEGG" id="vg:40075025"/>
<evidence type="ECO:0000313" key="1">
    <source>
        <dbReference type="EMBL" id="BAW98218.1"/>
    </source>
</evidence>
<keyword evidence="2" id="KW-1185">Reference proteome</keyword>
<dbReference type="GeneID" id="40075025"/>
<sequence>MSVQIKNLITEGRDYAKGDSINILYSVTGAKGCVTTVYANDQIILESAIVDQNTEYSLGFETSGDVTVYIYVNRGSEVVVKKSLKFKETDPMIIQSQRLFDLGKNLERGNRVLAILSKLAFDEHIQKPLYKGEQRKVFEFTTPRWNHVVEIDFIGREPMITLIMLGRKGEVYRTKAPLRGWGLTPLYFLRQAASIAGQTLLQDLSSEHGFKSILRMSKDPVYGEVIKDAIVVTCNTVTFEPIVRDKKLLEVDEKFCNLYR</sequence>
<dbReference type="RefSeq" id="YP_009599296.1">
    <property type="nucleotide sequence ID" value="NC_041916.1"/>
</dbReference>
<name>A0A1Q2U2M9_9CAUD</name>
<dbReference type="Proteomes" id="UP000221243">
    <property type="component" value="Segment"/>
</dbReference>
<reference evidence="1 2" key="1">
    <citation type="submission" date="2017-01" db="EMBL/GenBank/DDBJ databases">
        <title>Complete Genome Sequence of Vibrio Parahaemolyticus Bacteriophage pTD1.</title>
        <authorList>
            <person name="Midorikawa Y."/>
            <person name="Sano M."/>
        </authorList>
    </citation>
    <scope>NUCLEOTIDE SEQUENCE [LARGE SCALE GENOMIC DNA]</scope>
    <source>
        <strain evidence="1">PTD1</strain>
    </source>
</reference>
<protein>
    <submittedName>
        <fullName evidence="1">Uncharacterized protein</fullName>
    </submittedName>
</protein>
<accession>A0A1Q2U2M9</accession>
<dbReference type="EMBL" id="AP017972">
    <property type="protein sequence ID" value="BAW98218.1"/>
    <property type="molecule type" value="Genomic_DNA"/>
</dbReference>
<proteinExistence type="predicted"/>